<evidence type="ECO:0000313" key="3">
    <source>
        <dbReference type="EMBL" id="KAJ6229941.1"/>
    </source>
</evidence>
<organism evidence="3 4">
    <name type="scientific">Anaeramoeba flamelloides</name>
    <dbReference type="NCBI Taxonomy" id="1746091"/>
    <lineage>
        <taxon>Eukaryota</taxon>
        <taxon>Metamonada</taxon>
        <taxon>Anaeramoebidae</taxon>
        <taxon>Anaeramoeba</taxon>
    </lineage>
</organism>
<comment type="caution">
    <text evidence="3">The sequence shown here is derived from an EMBL/GenBank/DDBJ whole genome shotgun (WGS) entry which is preliminary data.</text>
</comment>
<feature type="transmembrane region" description="Helical" evidence="2">
    <location>
        <begin position="61"/>
        <end position="81"/>
    </location>
</feature>
<evidence type="ECO:0000256" key="1">
    <source>
        <dbReference type="SAM" id="MobiDB-lite"/>
    </source>
</evidence>
<evidence type="ECO:0000256" key="2">
    <source>
        <dbReference type="SAM" id="Phobius"/>
    </source>
</evidence>
<keyword evidence="4" id="KW-1185">Reference proteome</keyword>
<proteinExistence type="predicted"/>
<feature type="compositionally biased region" description="Basic and acidic residues" evidence="1">
    <location>
        <begin position="146"/>
        <end position="164"/>
    </location>
</feature>
<feature type="compositionally biased region" description="Basic and acidic residues" evidence="1">
    <location>
        <begin position="12"/>
        <end position="25"/>
    </location>
</feature>
<keyword evidence="2" id="KW-1133">Transmembrane helix</keyword>
<keyword evidence="2" id="KW-0472">Membrane</keyword>
<gene>
    <name evidence="3" type="ORF">M0813_07162</name>
</gene>
<protein>
    <submittedName>
        <fullName evidence="3">E3 ubiquitin-protein ligase march6</fullName>
    </submittedName>
</protein>
<feature type="compositionally biased region" description="Basic residues" evidence="1">
    <location>
        <begin position="127"/>
        <end position="145"/>
    </location>
</feature>
<dbReference type="EMBL" id="JAOAOG010000315">
    <property type="protein sequence ID" value="KAJ6229941.1"/>
    <property type="molecule type" value="Genomic_DNA"/>
</dbReference>
<dbReference type="Proteomes" id="UP001150062">
    <property type="component" value="Unassembled WGS sequence"/>
</dbReference>
<accession>A0ABQ8XBJ7</accession>
<reference evidence="3" key="1">
    <citation type="submission" date="2022-08" db="EMBL/GenBank/DDBJ databases">
        <title>Novel sulfate-reducing endosymbionts in the free-living metamonad Anaeramoeba.</title>
        <authorList>
            <person name="Jerlstrom-Hultqvist J."/>
            <person name="Cepicka I."/>
            <person name="Gallot-Lavallee L."/>
            <person name="Salas-Leiva D."/>
            <person name="Curtis B.A."/>
            <person name="Zahonova K."/>
            <person name="Pipaliya S."/>
            <person name="Dacks J."/>
            <person name="Roger A.J."/>
        </authorList>
    </citation>
    <scope>NUCLEOTIDE SEQUENCE</scope>
    <source>
        <strain evidence="3">Schooner1</strain>
    </source>
</reference>
<feature type="region of interest" description="Disordered" evidence="1">
    <location>
        <begin position="122"/>
        <end position="164"/>
    </location>
</feature>
<sequence>MFTIEPETPKSQAKELEKRKQSLEEQRRYHEQYLRYKSEKDQFLRKKPYSKSRITPALKQVLRGFGVVCFLVLVFVLVISLRRNFRHGFSENQKIIKDIKISEKQINKSSCANTKQGKYYLTDQYERRRKNNKQKQKKKKKKILDKKREKERNEKENENEIKKE</sequence>
<feature type="region of interest" description="Disordered" evidence="1">
    <location>
        <begin position="1"/>
        <end position="25"/>
    </location>
</feature>
<keyword evidence="2" id="KW-0812">Transmembrane</keyword>
<evidence type="ECO:0000313" key="4">
    <source>
        <dbReference type="Proteomes" id="UP001150062"/>
    </source>
</evidence>
<name>A0ABQ8XBJ7_9EUKA</name>